<evidence type="ECO:0000256" key="1">
    <source>
        <dbReference type="ARBA" id="ARBA00023157"/>
    </source>
</evidence>
<evidence type="ECO:0000313" key="3">
    <source>
        <dbReference type="Proteomes" id="UP001529510"/>
    </source>
</evidence>
<dbReference type="PANTHER" id="PTHR11675">
    <property type="entry name" value="N-ACETYLGALACTOSAMINYLTRANSFERASE"/>
    <property type="match status" value="1"/>
</dbReference>
<dbReference type="Proteomes" id="UP001529510">
    <property type="component" value="Unassembled WGS sequence"/>
</dbReference>
<evidence type="ECO:0000313" key="2">
    <source>
        <dbReference type="EMBL" id="KAL0166113.1"/>
    </source>
</evidence>
<dbReference type="PANTHER" id="PTHR11675:SF18">
    <property type="entry name" value="POLYPEPTIDE N-ACETYLGALACTOSAMINYLTRANSFERASE 12"/>
    <property type="match status" value="1"/>
</dbReference>
<dbReference type="AlphaFoldDB" id="A0ABD0NZY7"/>
<dbReference type="InterPro" id="IPR029044">
    <property type="entry name" value="Nucleotide-diphossugar_trans"/>
</dbReference>
<keyword evidence="1" id="KW-1015">Disulfide bond</keyword>
<protein>
    <submittedName>
        <fullName evidence="2">Uncharacterized protein</fullName>
    </submittedName>
</protein>
<dbReference type="EMBL" id="JAMKFB020000019">
    <property type="protein sequence ID" value="KAL0166113.1"/>
    <property type="molecule type" value="Genomic_DNA"/>
</dbReference>
<accession>A0ABD0NZY7</accession>
<proteinExistence type="predicted"/>
<feature type="non-terminal residue" evidence="2">
    <location>
        <position position="1"/>
    </location>
</feature>
<keyword evidence="3" id="KW-1185">Reference proteome</keyword>
<dbReference type="Gene3D" id="3.90.550.10">
    <property type="entry name" value="Spore Coat Polysaccharide Biosynthesis Protein SpsA, Chain A"/>
    <property type="match status" value="1"/>
</dbReference>
<gene>
    <name evidence="2" type="ORF">M9458_037957</name>
</gene>
<name>A0ABD0NZY7_CIRMR</name>
<comment type="caution">
    <text evidence="2">The sequence shown here is derived from an EMBL/GenBank/DDBJ whole genome shotgun (WGS) entry which is preliminary data.</text>
</comment>
<sequence length="68" mass="7846">IWQCGGSLEIHPCSHVGHVFPKKAPYSRNKALANSVRAAEVWMDEYKEVYYHRSPHARLVRLLVWSVA</sequence>
<organism evidence="2 3">
    <name type="scientific">Cirrhinus mrigala</name>
    <name type="common">Mrigala</name>
    <dbReference type="NCBI Taxonomy" id="683832"/>
    <lineage>
        <taxon>Eukaryota</taxon>
        <taxon>Metazoa</taxon>
        <taxon>Chordata</taxon>
        <taxon>Craniata</taxon>
        <taxon>Vertebrata</taxon>
        <taxon>Euteleostomi</taxon>
        <taxon>Actinopterygii</taxon>
        <taxon>Neopterygii</taxon>
        <taxon>Teleostei</taxon>
        <taxon>Ostariophysi</taxon>
        <taxon>Cypriniformes</taxon>
        <taxon>Cyprinidae</taxon>
        <taxon>Labeoninae</taxon>
        <taxon>Labeonini</taxon>
        <taxon>Cirrhinus</taxon>
    </lineage>
</organism>
<reference evidence="2 3" key="1">
    <citation type="submission" date="2024-05" db="EMBL/GenBank/DDBJ databases">
        <title>Genome sequencing and assembly of Indian major carp, Cirrhinus mrigala (Hamilton, 1822).</title>
        <authorList>
            <person name="Mohindra V."/>
            <person name="Chowdhury L.M."/>
            <person name="Lal K."/>
            <person name="Jena J.K."/>
        </authorList>
    </citation>
    <scope>NUCLEOTIDE SEQUENCE [LARGE SCALE GENOMIC DNA]</scope>
    <source>
        <strain evidence="2">CM1030</strain>
        <tissue evidence="2">Blood</tissue>
    </source>
</reference>